<dbReference type="InterPro" id="IPR016840">
    <property type="entry name" value="Glyco_hydro_43_endo_a_Ara-ase"/>
</dbReference>
<keyword evidence="5" id="KW-0732">Signal</keyword>
<dbReference type="InterPro" id="IPR050727">
    <property type="entry name" value="GH43_arabinanases"/>
</dbReference>
<dbReference type="RefSeq" id="WP_263572205.1">
    <property type="nucleotide sequence ID" value="NZ_JAJIRN010000007.1"/>
</dbReference>
<dbReference type="Proteomes" id="UP001209701">
    <property type="component" value="Unassembled WGS sequence"/>
</dbReference>
<accession>A0ABT2YHU3</accession>
<feature type="chain" id="PRO_5046270917" evidence="5">
    <location>
        <begin position="23"/>
        <end position="310"/>
    </location>
</feature>
<keyword evidence="7" id="KW-1185">Reference proteome</keyword>
<evidence type="ECO:0000313" key="7">
    <source>
        <dbReference type="Proteomes" id="UP001209701"/>
    </source>
</evidence>
<proteinExistence type="inferred from homology"/>
<dbReference type="Gene3D" id="2.115.10.20">
    <property type="entry name" value="Glycosyl hydrolase domain, family 43"/>
    <property type="match status" value="1"/>
</dbReference>
<reference evidence="6 7" key="1">
    <citation type="submission" date="2021-11" db="EMBL/GenBank/DDBJ databases">
        <authorList>
            <person name="Liang Q."/>
            <person name="Mou H."/>
            <person name="Liu Z."/>
        </authorList>
    </citation>
    <scope>NUCLEOTIDE SEQUENCE [LARGE SCALE GENOMIC DNA]</scope>
    <source>
        <strain evidence="6 7">CHU3</strain>
    </source>
</reference>
<comment type="similarity">
    <text evidence="2">Belongs to the glycosyl hydrolase 43 family.</text>
</comment>
<comment type="pathway">
    <text evidence="1">Glycan metabolism; L-arabinan degradation.</text>
</comment>
<evidence type="ECO:0000256" key="2">
    <source>
        <dbReference type="ARBA" id="ARBA00009865"/>
    </source>
</evidence>
<feature type="signal peptide" evidence="5">
    <location>
        <begin position="1"/>
        <end position="22"/>
    </location>
</feature>
<evidence type="ECO:0000256" key="5">
    <source>
        <dbReference type="SAM" id="SignalP"/>
    </source>
</evidence>
<evidence type="ECO:0000256" key="3">
    <source>
        <dbReference type="ARBA" id="ARBA00022801"/>
    </source>
</evidence>
<dbReference type="SUPFAM" id="SSF75005">
    <property type="entry name" value="Arabinanase/levansucrase/invertase"/>
    <property type="match status" value="1"/>
</dbReference>
<comment type="caution">
    <text evidence="6">The sequence shown here is derived from an EMBL/GenBank/DDBJ whole genome shotgun (WGS) entry which is preliminary data.</text>
</comment>
<keyword evidence="4" id="KW-0326">Glycosidase</keyword>
<dbReference type="InterPro" id="IPR023296">
    <property type="entry name" value="Glyco_hydro_beta-prop_sf"/>
</dbReference>
<name>A0ABT2YHU3_9BURK</name>
<dbReference type="PANTHER" id="PTHR43301:SF3">
    <property type="entry name" value="ARABINAN ENDO-1,5-ALPHA-L-ARABINOSIDASE A-RELATED"/>
    <property type="match status" value="1"/>
</dbReference>
<sequence>MKKRLARVGLATLLLLTLQQLAAEPLTGDTLAHDPSLWIAASGEHYVFATGEGLQRLRSADGLNWSRMAPIFSAANRPAWWDSAVPAHQGLDVWAPKLFQHRDKFWLAYSISTFGKNVSAIGLASAGTADASDWRDEGILLASAVTDKFNAIDPDVLIDTDGRVWLSYGSFWGGIRITALDPLSLRPQGETRFIANHPGGIEAPTLIRRGDWYYLFVSHDKCCRGVASSYNIRVGRSKQAMGPFVDREGRPMLDGGGSLIEAGGPRWKGPGHQDVFGNKLARHAYDAEDGGRPHLRIDELRWSADGWPSL</sequence>
<gene>
    <name evidence="6" type="ORF">LNV07_16185</name>
</gene>
<dbReference type="EMBL" id="JAJIRN010000007">
    <property type="protein sequence ID" value="MCV2369619.1"/>
    <property type="molecule type" value="Genomic_DNA"/>
</dbReference>
<evidence type="ECO:0000313" key="6">
    <source>
        <dbReference type="EMBL" id="MCV2369619.1"/>
    </source>
</evidence>
<protein>
    <submittedName>
        <fullName evidence="6">Arabinan endo-1,5-alpha-L-arabinosidase</fullName>
    </submittedName>
</protein>
<evidence type="ECO:0000256" key="4">
    <source>
        <dbReference type="ARBA" id="ARBA00023295"/>
    </source>
</evidence>
<keyword evidence="3" id="KW-0378">Hydrolase</keyword>
<organism evidence="6 7">
    <name type="scientific">Roseateles oligotrophus</name>
    <dbReference type="NCBI Taxonomy" id="1769250"/>
    <lineage>
        <taxon>Bacteria</taxon>
        <taxon>Pseudomonadati</taxon>
        <taxon>Pseudomonadota</taxon>
        <taxon>Betaproteobacteria</taxon>
        <taxon>Burkholderiales</taxon>
        <taxon>Sphaerotilaceae</taxon>
        <taxon>Roseateles</taxon>
    </lineage>
</organism>
<dbReference type="PIRSF" id="PIRSF026534">
    <property type="entry name" value="Endo_alpha-L-arabinosidase"/>
    <property type="match status" value="1"/>
</dbReference>
<dbReference type="Pfam" id="PF04616">
    <property type="entry name" value="Glyco_hydro_43"/>
    <property type="match status" value="1"/>
</dbReference>
<evidence type="ECO:0000256" key="1">
    <source>
        <dbReference type="ARBA" id="ARBA00004834"/>
    </source>
</evidence>
<dbReference type="InterPro" id="IPR006710">
    <property type="entry name" value="Glyco_hydro_43"/>
</dbReference>
<dbReference type="CDD" id="cd08998">
    <property type="entry name" value="GH43_Arb43a-like"/>
    <property type="match status" value="1"/>
</dbReference>
<dbReference type="PANTHER" id="PTHR43301">
    <property type="entry name" value="ARABINAN ENDO-1,5-ALPHA-L-ARABINOSIDASE"/>
    <property type="match status" value="1"/>
</dbReference>